<comment type="similarity">
    <text evidence="2">Belongs to the acyl-CoA dehydrogenase family.</text>
</comment>
<evidence type="ECO:0000256" key="2">
    <source>
        <dbReference type="ARBA" id="ARBA00009347"/>
    </source>
</evidence>
<dbReference type="InterPro" id="IPR037069">
    <property type="entry name" value="AcylCoA_DH/ox_N_sf"/>
</dbReference>
<feature type="domain" description="Acyl-CoA dehydrogenase/oxidase C-terminal" evidence="5">
    <location>
        <begin position="227"/>
        <end position="376"/>
    </location>
</feature>
<feature type="domain" description="Acyl-CoA oxidase/dehydrogenase middle" evidence="6">
    <location>
        <begin position="120"/>
        <end position="214"/>
    </location>
</feature>
<comment type="cofactor">
    <cofactor evidence="1">
        <name>FAD</name>
        <dbReference type="ChEBI" id="CHEBI:57692"/>
    </cofactor>
</comment>
<dbReference type="GO" id="GO:0050660">
    <property type="term" value="F:flavin adenine dinucleotide binding"/>
    <property type="evidence" value="ECO:0007669"/>
    <property type="project" value="InterPro"/>
</dbReference>
<keyword evidence="4" id="KW-0274">FAD</keyword>
<dbReference type="PANTHER" id="PTHR43884:SF40">
    <property type="entry name" value="ACYL-COA DEHYDROGENASE"/>
    <property type="match status" value="1"/>
</dbReference>
<dbReference type="AlphaFoldDB" id="A0A485LYA3"/>
<keyword evidence="3" id="KW-0285">Flavoprotein</keyword>
<sequence length="377" mass="40397">MHPLNERQQALIEDARRFASENIQILDSGDDRTAAAARLYRAFARGGYHALLIPEDLGGKGLDYVSTGLVYEALSYHLPATLHGPITTAHCIEMIRIGCQGARRDEILSAIASKGMAVGFCLTEEGAGSDIASISTRAERSGRGFTITGNKSIVINHAIASLLIVFAARPGRRGRAGLNAFLVDAALPGVRIGKPYETPGFPGSIMGDVVFDHVPVSRDSLLGEDDSGYFLLMETLDKGRPLVAASCTGAARKAFDLVLDHAKNRIQFGKPLFSFQGISLPLAELATRLEASRLLTFDALSRIDGNRTFSMEASMAKLHAADTLLDIASFGIEVLGYRAAGTSADAREIVRIHQDAQLMKSIDGTANVQKMVIASQL</sequence>
<evidence type="ECO:0000259" key="5">
    <source>
        <dbReference type="Pfam" id="PF00441"/>
    </source>
</evidence>
<dbReference type="EC" id="1.3.99.-" evidence="8"/>
<dbReference type="InterPro" id="IPR009100">
    <property type="entry name" value="AcylCoA_DH/oxidase_NM_dom_sf"/>
</dbReference>
<dbReference type="InterPro" id="IPR006091">
    <property type="entry name" value="Acyl-CoA_Oxase/DH_mid-dom"/>
</dbReference>
<dbReference type="InterPro" id="IPR013786">
    <property type="entry name" value="AcylCoA_DH/ox_N"/>
</dbReference>
<dbReference type="InterPro" id="IPR009075">
    <property type="entry name" value="AcylCo_DH/oxidase_C"/>
</dbReference>
<evidence type="ECO:0000256" key="3">
    <source>
        <dbReference type="ARBA" id="ARBA00022630"/>
    </source>
</evidence>
<dbReference type="InterPro" id="IPR006089">
    <property type="entry name" value="Acyl-CoA_DH_CS"/>
</dbReference>
<dbReference type="InterPro" id="IPR046373">
    <property type="entry name" value="Acyl-CoA_Oxase/DH_mid-dom_sf"/>
</dbReference>
<gene>
    <name evidence="8" type="primary">acdA</name>
    <name evidence="8" type="ORF">SCFA_220049</name>
</gene>
<name>A0A485LYA3_9ZZZZ</name>
<dbReference type="EMBL" id="CAADRM010000084">
    <property type="protein sequence ID" value="VFU13804.1"/>
    <property type="molecule type" value="Genomic_DNA"/>
</dbReference>
<keyword evidence="8" id="KW-0560">Oxidoreductase</keyword>
<evidence type="ECO:0000256" key="4">
    <source>
        <dbReference type="ARBA" id="ARBA00022827"/>
    </source>
</evidence>
<accession>A0A485LYA3</accession>
<organism evidence="8">
    <name type="scientific">anaerobic digester metagenome</name>
    <dbReference type="NCBI Taxonomy" id="1263854"/>
    <lineage>
        <taxon>unclassified sequences</taxon>
        <taxon>metagenomes</taxon>
        <taxon>ecological metagenomes</taxon>
    </lineage>
</organism>
<dbReference type="PANTHER" id="PTHR43884">
    <property type="entry name" value="ACYL-COA DEHYDROGENASE"/>
    <property type="match status" value="1"/>
</dbReference>
<dbReference type="InterPro" id="IPR036250">
    <property type="entry name" value="AcylCo_DH-like_C"/>
</dbReference>
<dbReference type="GO" id="GO:0003995">
    <property type="term" value="F:acyl-CoA dehydrogenase activity"/>
    <property type="evidence" value="ECO:0007669"/>
    <property type="project" value="InterPro"/>
</dbReference>
<reference evidence="8" key="1">
    <citation type="submission" date="2019-03" db="EMBL/GenBank/DDBJ databases">
        <authorList>
            <person name="Hao L."/>
        </authorList>
    </citation>
    <scope>NUCLEOTIDE SEQUENCE</scope>
</reference>
<dbReference type="Gene3D" id="2.40.110.10">
    <property type="entry name" value="Butyryl-CoA Dehydrogenase, subunit A, domain 2"/>
    <property type="match status" value="1"/>
</dbReference>
<evidence type="ECO:0000313" key="8">
    <source>
        <dbReference type="EMBL" id="VFU13804.1"/>
    </source>
</evidence>
<dbReference type="Gene3D" id="1.20.140.10">
    <property type="entry name" value="Butyryl-CoA Dehydrogenase, subunit A, domain 3"/>
    <property type="match status" value="1"/>
</dbReference>
<dbReference type="Pfam" id="PF02770">
    <property type="entry name" value="Acyl-CoA_dh_M"/>
    <property type="match status" value="1"/>
</dbReference>
<protein>
    <submittedName>
        <fullName evidence="8">Acyl-CoA dehydrogenase</fullName>
        <ecNumber evidence="8">1.3.99.-</ecNumber>
    </submittedName>
</protein>
<dbReference type="SUPFAM" id="SSF47203">
    <property type="entry name" value="Acyl-CoA dehydrogenase C-terminal domain-like"/>
    <property type="match status" value="1"/>
</dbReference>
<feature type="domain" description="Acyl-CoA dehydrogenase/oxidase N-terminal" evidence="7">
    <location>
        <begin position="6"/>
        <end position="113"/>
    </location>
</feature>
<dbReference type="Pfam" id="PF00441">
    <property type="entry name" value="Acyl-CoA_dh_1"/>
    <property type="match status" value="1"/>
</dbReference>
<evidence type="ECO:0000256" key="1">
    <source>
        <dbReference type="ARBA" id="ARBA00001974"/>
    </source>
</evidence>
<dbReference type="Pfam" id="PF02771">
    <property type="entry name" value="Acyl-CoA_dh_N"/>
    <property type="match status" value="1"/>
</dbReference>
<evidence type="ECO:0000259" key="7">
    <source>
        <dbReference type="Pfam" id="PF02771"/>
    </source>
</evidence>
<evidence type="ECO:0000259" key="6">
    <source>
        <dbReference type="Pfam" id="PF02770"/>
    </source>
</evidence>
<dbReference type="Gene3D" id="1.10.540.10">
    <property type="entry name" value="Acyl-CoA dehydrogenase/oxidase, N-terminal domain"/>
    <property type="match status" value="1"/>
</dbReference>
<proteinExistence type="inferred from homology"/>
<dbReference type="SUPFAM" id="SSF56645">
    <property type="entry name" value="Acyl-CoA dehydrogenase NM domain-like"/>
    <property type="match status" value="1"/>
</dbReference>
<dbReference type="PROSITE" id="PS00072">
    <property type="entry name" value="ACYL_COA_DH_1"/>
    <property type="match status" value="1"/>
</dbReference>